<evidence type="ECO:0000313" key="4">
    <source>
        <dbReference type="EMBL" id="GBB94917.1"/>
    </source>
</evidence>
<keyword evidence="5" id="KW-1185">Reference proteome</keyword>
<dbReference type="InterPro" id="IPR004875">
    <property type="entry name" value="DDE_SF_endonuclease_dom"/>
</dbReference>
<evidence type="ECO:0000256" key="2">
    <source>
        <dbReference type="SAM" id="MobiDB-lite"/>
    </source>
</evidence>
<dbReference type="Pfam" id="PF03221">
    <property type="entry name" value="HTH_Tnp_Tc5"/>
    <property type="match status" value="1"/>
</dbReference>
<keyword evidence="1" id="KW-0238">DNA-binding</keyword>
<comment type="caution">
    <text evidence="4">The sequence shown here is derived from an EMBL/GenBank/DDBJ whole genome shotgun (WGS) entry which is preliminary data.</text>
</comment>
<reference evidence="4 5" key="1">
    <citation type="submission" date="2017-11" db="EMBL/GenBank/DDBJ databases">
        <title>The genome of Rhizophagus clarus HR1 reveals common genetic basis of auxotrophy among arbuscular mycorrhizal fungi.</title>
        <authorList>
            <person name="Kobayashi Y."/>
        </authorList>
    </citation>
    <scope>NUCLEOTIDE SEQUENCE [LARGE SCALE GENOMIC DNA]</scope>
    <source>
        <strain evidence="4 5">HR1</strain>
    </source>
</reference>
<dbReference type="SUPFAM" id="SSF46689">
    <property type="entry name" value="Homeodomain-like"/>
    <property type="match status" value="1"/>
</dbReference>
<dbReference type="PROSITE" id="PS51253">
    <property type="entry name" value="HTH_CENPB"/>
    <property type="match status" value="1"/>
</dbReference>
<proteinExistence type="predicted"/>
<organism evidence="4 5">
    <name type="scientific">Rhizophagus clarus</name>
    <dbReference type="NCBI Taxonomy" id="94130"/>
    <lineage>
        <taxon>Eukaryota</taxon>
        <taxon>Fungi</taxon>
        <taxon>Fungi incertae sedis</taxon>
        <taxon>Mucoromycota</taxon>
        <taxon>Glomeromycotina</taxon>
        <taxon>Glomeromycetes</taxon>
        <taxon>Glomerales</taxon>
        <taxon>Glomeraceae</taxon>
        <taxon>Rhizophagus</taxon>
    </lineage>
</organism>
<dbReference type="Gene3D" id="1.10.10.60">
    <property type="entry name" value="Homeodomain-like"/>
    <property type="match status" value="2"/>
</dbReference>
<evidence type="ECO:0000313" key="5">
    <source>
        <dbReference type="Proteomes" id="UP000247702"/>
    </source>
</evidence>
<gene>
    <name evidence="4" type="ORF">RclHR1_02440011</name>
</gene>
<dbReference type="InterPro" id="IPR050863">
    <property type="entry name" value="CenT-Element_Derived"/>
</dbReference>
<dbReference type="PANTHER" id="PTHR19303:SF74">
    <property type="entry name" value="POGO TRANSPOSABLE ELEMENT WITH KRAB DOMAIN"/>
    <property type="match status" value="1"/>
</dbReference>
<feature type="region of interest" description="Disordered" evidence="2">
    <location>
        <begin position="392"/>
        <end position="428"/>
    </location>
</feature>
<dbReference type="AlphaFoldDB" id="A0A2Z6QXC0"/>
<name>A0A2Z6QXC0_9GLOM</name>
<dbReference type="InterPro" id="IPR009057">
    <property type="entry name" value="Homeodomain-like_sf"/>
</dbReference>
<protein>
    <recommendedName>
        <fullName evidence="3">HTH CENPB-type domain-containing protein</fullName>
    </recommendedName>
</protein>
<feature type="domain" description="HTH CENPB-type" evidence="3">
    <location>
        <begin position="59"/>
        <end position="136"/>
    </location>
</feature>
<dbReference type="Proteomes" id="UP000247702">
    <property type="component" value="Unassembled WGS sequence"/>
</dbReference>
<accession>A0A2Z6QXC0</accession>
<dbReference type="EMBL" id="BEXD01001602">
    <property type="protein sequence ID" value="GBB94917.1"/>
    <property type="molecule type" value="Genomic_DNA"/>
</dbReference>
<evidence type="ECO:0000256" key="1">
    <source>
        <dbReference type="ARBA" id="ARBA00023125"/>
    </source>
</evidence>
<evidence type="ECO:0000259" key="3">
    <source>
        <dbReference type="PROSITE" id="PS51253"/>
    </source>
</evidence>
<sequence>MPKVQRSSYSASEKLKILLYAKERGQRAAAQNFSIDHSMISRWEKHEDKLKSANGKNRRVGAGRKPQYPEAEASLKTWVIEFRKDGIAVTPKMVKIYMKEILIKEFAHIYLNSENFLASDRWFYGFLKRSGFSLRRKTKIGQKLPAQLSEKLLEFQRFIIKKRKQFEYELCEIGNMDETPVYFDMVGNLTIENRGVKSVQVRTTGNEKNRFTCVLTVLADGTKLPPIVIFKGKQMPKNLPSGIIVMMHPKGWMDEFGMKTWFNKVWKKRPGGNEINKRKSFLVMDSFEGHKTDAIKNIARSENTDLAIIPGGLTSIVQPLDVCLNKPFKDKLREKWNIWMSSGQFSYTKGGNLKKPGYDIICKWILEVWAEIPREMIVKSFKKCGISNAMDGSEDDLFGQDEREEEIDENEREIVDIDSDSADELEEL</sequence>
<dbReference type="GO" id="GO:0003677">
    <property type="term" value="F:DNA binding"/>
    <property type="evidence" value="ECO:0007669"/>
    <property type="project" value="UniProtKB-KW"/>
</dbReference>
<dbReference type="PANTHER" id="PTHR19303">
    <property type="entry name" value="TRANSPOSON"/>
    <property type="match status" value="1"/>
</dbReference>
<dbReference type="InterPro" id="IPR006600">
    <property type="entry name" value="HTH_CenpB_DNA-bd_dom"/>
</dbReference>
<dbReference type="Pfam" id="PF03184">
    <property type="entry name" value="DDE_1"/>
    <property type="match status" value="1"/>
</dbReference>
<dbReference type="GO" id="GO:0005634">
    <property type="term" value="C:nucleus"/>
    <property type="evidence" value="ECO:0007669"/>
    <property type="project" value="TreeGrafter"/>
</dbReference>